<dbReference type="InterPro" id="IPR026509">
    <property type="entry name" value="TMEM183"/>
</dbReference>
<evidence type="ECO:0000313" key="3">
    <source>
        <dbReference type="RefSeq" id="XP_030748920.1"/>
    </source>
</evidence>
<evidence type="ECO:0000256" key="1">
    <source>
        <dbReference type="SAM" id="MobiDB-lite"/>
    </source>
</evidence>
<dbReference type="InParanoid" id="A0A6J2XD80"/>
<dbReference type="OrthoDB" id="5955317at2759"/>
<accession>A0A6J2XD80</accession>
<gene>
    <name evidence="3" type="primary">LOC115877003</name>
</gene>
<protein>
    <submittedName>
        <fullName evidence="3">Transmembrane protein 183</fullName>
    </submittedName>
</protein>
<feature type="region of interest" description="Disordered" evidence="1">
    <location>
        <begin position="1"/>
        <end position="40"/>
    </location>
</feature>
<dbReference type="CTD" id="36463"/>
<dbReference type="FunCoup" id="A0A6J2XD80">
    <property type="interactions" value="111"/>
</dbReference>
<sequence>MPPKKSSKKKSVKNLGDVTLNDFANSSIPKSRPKKSSSNVSIVVKQEVEKSWDAKDDEEFEGVFVAQENEDGTTSYIIQKRDTQVRKKTLSTSKECTVGNNFGRDYPIDIWYILSEYIRPEDVGTFASICKTSHEVVCSSRFWFGLYRRYYRSVSTMPEFLQPECLVRKYGLRANVIRALYYMYQPFIDRIIPVTTFEEHPESLNKFECHLLWHTMKNRTYTYYFKMRKRLIDIKVHSRSQPEQPDLLEILDDIFVNQDEYCRILKVSCLHQGLVPPVIGLKLTSVSLTLSSAPRFRYHRLQLGFGSGLNISSKANLVDAFVILDPVTNIQILDWWHPLYPCNHNMGSLLNQD</sequence>
<keyword evidence="3" id="KW-0472">Membrane</keyword>
<dbReference type="Proteomes" id="UP000504635">
    <property type="component" value="Unplaced"/>
</dbReference>
<feature type="compositionally biased region" description="Basic residues" evidence="1">
    <location>
        <begin position="1"/>
        <end position="12"/>
    </location>
</feature>
<dbReference type="PANTHER" id="PTHR20988:SF2">
    <property type="entry name" value="TRANSMEMBRANE PROTEIN 183A-RELATED"/>
    <property type="match status" value="1"/>
</dbReference>
<dbReference type="AlphaFoldDB" id="A0A6J2XD80"/>
<proteinExistence type="predicted"/>
<feature type="compositionally biased region" description="Low complexity" evidence="1">
    <location>
        <begin position="25"/>
        <end position="40"/>
    </location>
</feature>
<reference evidence="3" key="1">
    <citation type="submission" date="2025-08" db="UniProtKB">
        <authorList>
            <consortium name="RefSeq"/>
        </authorList>
    </citation>
    <scope>IDENTIFICATION</scope>
    <source>
        <tissue evidence="3">Gonads</tissue>
    </source>
</reference>
<dbReference type="GeneID" id="115877003"/>
<evidence type="ECO:0000313" key="2">
    <source>
        <dbReference type="Proteomes" id="UP000504635"/>
    </source>
</evidence>
<dbReference type="GO" id="GO:0031647">
    <property type="term" value="P:regulation of protein stability"/>
    <property type="evidence" value="ECO:0007669"/>
    <property type="project" value="TreeGrafter"/>
</dbReference>
<dbReference type="RefSeq" id="XP_030748920.1">
    <property type="nucleotide sequence ID" value="XM_030893060.1"/>
</dbReference>
<keyword evidence="3" id="KW-0812">Transmembrane</keyword>
<dbReference type="GO" id="GO:0019005">
    <property type="term" value="C:SCF ubiquitin ligase complex"/>
    <property type="evidence" value="ECO:0007669"/>
    <property type="project" value="TreeGrafter"/>
</dbReference>
<keyword evidence="2" id="KW-1185">Reference proteome</keyword>
<dbReference type="PANTHER" id="PTHR20988">
    <property type="entry name" value="TRANSMEMBRANE PROTEIN 183A-RELATED"/>
    <property type="match status" value="1"/>
</dbReference>
<name>A0A6J2XD80_SITOR</name>
<dbReference type="KEGG" id="soy:115877003"/>
<organism evidence="2 3">
    <name type="scientific">Sitophilus oryzae</name>
    <name type="common">Rice weevil</name>
    <name type="synonym">Curculio oryzae</name>
    <dbReference type="NCBI Taxonomy" id="7048"/>
    <lineage>
        <taxon>Eukaryota</taxon>
        <taxon>Metazoa</taxon>
        <taxon>Ecdysozoa</taxon>
        <taxon>Arthropoda</taxon>
        <taxon>Hexapoda</taxon>
        <taxon>Insecta</taxon>
        <taxon>Pterygota</taxon>
        <taxon>Neoptera</taxon>
        <taxon>Endopterygota</taxon>
        <taxon>Coleoptera</taxon>
        <taxon>Polyphaga</taxon>
        <taxon>Cucujiformia</taxon>
        <taxon>Curculionidae</taxon>
        <taxon>Dryophthorinae</taxon>
        <taxon>Sitophilus</taxon>
    </lineage>
</organism>